<comment type="catalytic activity">
    <reaction evidence="3">
        <text>biotin + L-lysyl-[protein] + ATP = N(6)-biotinyl-L-lysyl-[protein] + AMP + diphosphate + H(+)</text>
        <dbReference type="Rhea" id="RHEA:11756"/>
        <dbReference type="Rhea" id="RHEA-COMP:9752"/>
        <dbReference type="Rhea" id="RHEA-COMP:10505"/>
        <dbReference type="ChEBI" id="CHEBI:15378"/>
        <dbReference type="ChEBI" id="CHEBI:29969"/>
        <dbReference type="ChEBI" id="CHEBI:30616"/>
        <dbReference type="ChEBI" id="CHEBI:33019"/>
        <dbReference type="ChEBI" id="CHEBI:57586"/>
        <dbReference type="ChEBI" id="CHEBI:83144"/>
        <dbReference type="ChEBI" id="CHEBI:456215"/>
        <dbReference type="EC" id="6.3.4.15"/>
    </reaction>
</comment>
<dbReference type="Gene3D" id="2.30.30.100">
    <property type="match status" value="1"/>
</dbReference>
<dbReference type="Proteomes" id="UP000242520">
    <property type="component" value="Unassembled WGS sequence"/>
</dbReference>
<comment type="function">
    <text evidence="3">Acts both as a biotin--[acetyl-CoA-carboxylase] ligase and a repressor.</text>
</comment>
<keyword evidence="3" id="KW-0678">Repressor</keyword>
<feature type="binding site" evidence="3">
    <location>
        <position position="113"/>
    </location>
    <ligand>
        <name>biotin</name>
        <dbReference type="ChEBI" id="CHEBI:57586"/>
    </ligand>
</feature>
<dbReference type="GO" id="GO:0003677">
    <property type="term" value="F:DNA binding"/>
    <property type="evidence" value="ECO:0007669"/>
    <property type="project" value="UniProtKB-UniRule"/>
</dbReference>
<keyword evidence="3" id="KW-0805">Transcription regulation</keyword>
<reference evidence="6" key="1">
    <citation type="submission" date="2016-11" db="EMBL/GenBank/DDBJ databases">
        <authorList>
            <person name="Varghese N."/>
            <person name="Submissions S."/>
        </authorList>
    </citation>
    <scope>NUCLEOTIDE SEQUENCE [LARGE SCALE GENOMIC DNA]</scope>
    <source>
        <strain evidence="6">DSM 15285</strain>
    </source>
</reference>
<keyword evidence="3" id="KW-0238">DNA-binding</keyword>
<dbReference type="Gene3D" id="3.30.930.10">
    <property type="entry name" value="Bira Bifunctional Protein, Domain 2"/>
    <property type="match status" value="1"/>
</dbReference>
<dbReference type="CDD" id="cd16442">
    <property type="entry name" value="BPL"/>
    <property type="match status" value="1"/>
</dbReference>
<dbReference type="Pfam" id="PF03099">
    <property type="entry name" value="BPL_LplA_LipB"/>
    <property type="match status" value="1"/>
</dbReference>
<keyword evidence="1 3" id="KW-0436">Ligase</keyword>
<dbReference type="EC" id="6.3.4.15" evidence="3"/>
<organism evidence="5 6">
    <name type="scientific">Tepidibacter thalassicus DSM 15285</name>
    <dbReference type="NCBI Taxonomy" id="1123350"/>
    <lineage>
        <taxon>Bacteria</taxon>
        <taxon>Bacillati</taxon>
        <taxon>Bacillota</taxon>
        <taxon>Clostridia</taxon>
        <taxon>Peptostreptococcales</taxon>
        <taxon>Peptostreptococcaceae</taxon>
        <taxon>Tepidibacter</taxon>
    </lineage>
</organism>
<evidence type="ECO:0000313" key="6">
    <source>
        <dbReference type="Proteomes" id="UP000242520"/>
    </source>
</evidence>
<dbReference type="OrthoDB" id="9807064at2"/>
<protein>
    <recommendedName>
        <fullName evidence="3">Bifunctional ligase/repressor BirA</fullName>
    </recommendedName>
    <alternativeName>
        <fullName evidence="3">Biotin--[acetyl-CoA-carboxylase] ligase</fullName>
        <ecNumber evidence="3">6.3.4.15</ecNumber>
    </alternativeName>
    <alternativeName>
        <fullName evidence="3">Biotin--protein ligase</fullName>
    </alternativeName>
    <alternativeName>
        <fullName evidence="3">Biotin-[acetyl-CoA carboxylase] synthetase</fullName>
    </alternativeName>
</protein>
<keyword evidence="3" id="KW-0804">Transcription</keyword>
<evidence type="ECO:0000313" key="5">
    <source>
        <dbReference type="EMBL" id="SHH47942.1"/>
    </source>
</evidence>
<dbReference type="SUPFAM" id="SSF46785">
    <property type="entry name" value="Winged helix' DNA-binding domain"/>
    <property type="match status" value="1"/>
</dbReference>
<dbReference type="InterPro" id="IPR003142">
    <property type="entry name" value="BPL_C"/>
</dbReference>
<dbReference type="STRING" id="1123350.SAMN02744040_02097"/>
<feature type="domain" description="BPL/LPL catalytic" evidence="4">
    <location>
        <begin position="67"/>
        <end position="253"/>
    </location>
</feature>
<dbReference type="InterPro" id="IPR036388">
    <property type="entry name" value="WH-like_DNA-bd_sf"/>
</dbReference>
<dbReference type="Gene3D" id="1.10.10.10">
    <property type="entry name" value="Winged helix-like DNA-binding domain superfamily/Winged helix DNA-binding domain"/>
    <property type="match status" value="1"/>
</dbReference>
<dbReference type="NCBIfam" id="TIGR00121">
    <property type="entry name" value="birA_ligase"/>
    <property type="match status" value="1"/>
</dbReference>
<dbReference type="GO" id="GO:0006355">
    <property type="term" value="P:regulation of DNA-templated transcription"/>
    <property type="evidence" value="ECO:0007669"/>
    <property type="project" value="UniProtKB-UniRule"/>
</dbReference>
<feature type="binding site" evidence="3">
    <location>
        <position position="183"/>
    </location>
    <ligand>
        <name>biotin</name>
        <dbReference type="ChEBI" id="CHEBI:57586"/>
    </ligand>
</feature>
<dbReference type="PROSITE" id="PS51733">
    <property type="entry name" value="BPL_LPL_CATALYTIC"/>
    <property type="match status" value="1"/>
</dbReference>
<dbReference type="PANTHER" id="PTHR12835:SF5">
    <property type="entry name" value="BIOTIN--PROTEIN LIGASE"/>
    <property type="match status" value="1"/>
</dbReference>
<dbReference type="GO" id="GO:0016740">
    <property type="term" value="F:transferase activity"/>
    <property type="evidence" value="ECO:0007669"/>
    <property type="project" value="UniProtKB-ARBA"/>
</dbReference>
<name>A0A1M5TB27_9FIRM</name>
<dbReference type="Pfam" id="PF08279">
    <property type="entry name" value="HTH_11"/>
    <property type="match status" value="1"/>
</dbReference>
<dbReference type="EMBL" id="FQXH01000030">
    <property type="protein sequence ID" value="SHH47942.1"/>
    <property type="molecule type" value="Genomic_DNA"/>
</dbReference>
<keyword evidence="2 3" id="KW-0092">Biotin</keyword>
<dbReference type="InterPro" id="IPR045864">
    <property type="entry name" value="aa-tRNA-synth_II/BPL/LPL"/>
</dbReference>
<evidence type="ECO:0000256" key="3">
    <source>
        <dbReference type="HAMAP-Rule" id="MF_00978"/>
    </source>
</evidence>
<dbReference type="HAMAP" id="MF_00978">
    <property type="entry name" value="Bifunct_BirA"/>
    <property type="match status" value="1"/>
</dbReference>
<accession>A0A1M5TB27</accession>
<dbReference type="PANTHER" id="PTHR12835">
    <property type="entry name" value="BIOTIN PROTEIN LIGASE"/>
    <property type="match status" value="1"/>
</dbReference>
<dbReference type="SUPFAM" id="SSF55681">
    <property type="entry name" value="Class II aaRS and biotin synthetases"/>
    <property type="match status" value="1"/>
</dbReference>
<feature type="DNA-binding region" description="H-T-H motif" evidence="3">
    <location>
        <begin position="19"/>
        <end position="38"/>
    </location>
</feature>
<evidence type="ECO:0000259" key="4">
    <source>
        <dbReference type="PROSITE" id="PS51733"/>
    </source>
</evidence>
<keyword evidence="3" id="KW-0547">Nucleotide-binding</keyword>
<proteinExistence type="inferred from homology"/>
<dbReference type="InterPro" id="IPR011991">
    <property type="entry name" value="ArsR-like_HTH"/>
</dbReference>
<dbReference type="GO" id="GO:0005737">
    <property type="term" value="C:cytoplasm"/>
    <property type="evidence" value="ECO:0007669"/>
    <property type="project" value="TreeGrafter"/>
</dbReference>
<dbReference type="GO" id="GO:0004077">
    <property type="term" value="F:biotin--[biotin carboxyl-carrier protein] ligase activity"/>
    <property type="evidence" value="ECO:0007669"/>
    <property type="project" value="UniProtKB-UniRule"/>
</dbReference>
<gene>
    <name evidence="3" type="primary">birA</name>
    <name evidence="5" type="ORF">SAMN02744040_02097</name>
</gene>
<dbReference type="InterPro" id="IPR004143">
    <property type="entry name" value="BPL_LPL_catalytic"/>
</dbReference>
<keyword evidence="3" id="KW-0067">ATP-binding</keyword>
<dbReference type="GO" id="GO:0009249">
    <property type="term" value="P:protein lipoylation"/>
    <property type="evidence" value="ECO:0007669"/>
    <property type="project" value="UniProtKB-ARBA"/>
</dbReference>
<dbReference type="InterPro" id="IPR030855">
    <property type="entry name" value="Bifunct_BirA"/>
</dbReference>
<evidence type="ECO:0000256" key="2">
    <source>
        <dbReference type="ARBA" id="ARBA00023267"/>
    </source>
</evidence>
<dbReference type="GO" id="GO:0005524">
    <property type="term" value="F:ATP binding"/>
    <property type="evidence" value="ECO:0007669"/>
    <property type="project" value="UniProtKB-UniRule"/>
</dbReference>
<dbReference type="Pfam" id="PF02237">
    <property type="entry name" value="BPL_C"/>
    <property type="match status" value="1"/>
</dbReference>
<dbReference type="RefSeq" id="WP_072726181.1">
    <property type="nucleotide sequence ID" value="NZ_FQXH01000030.1"/>
</dbReference>
<comment type="similarity">
    <text evidence="3">Belongs to the biotin--protein ligase family.</text>
</comment>
<dbReference type="AlphaFoldDB" id="A0A1M5TB27"/>
<sequence>MREKILNILLDKNKEFVSGEEISEKLGITRTAVWKHIKNIKKQGYEIESVTKKGYKIVKCPDLLTPEIVKYNLSTSLLGKEIVYFDSIGSTNDYAKEIAKDVKEGTIIIAEEQVKGRGRMGKYWHSIKGDGIWVSIILKPDIYPYEASFITQIAGASIVKGLKKLGVDSLIKWPNDIIINNKKVSGILTELGAEIDRINYVVVGIGMNVKTIDFPENVKSMATSIRKEGYNLERIDILKEILEEFERLYSNYIENKDKTECIEICKQNSAIIGKYVYVLKGDEKRKVKCIDITENGNLVIINDNNVKEELISGEVSIRGDKNYV</sequence>
<dbReference type="InterPro" id="IPR013196">
    <property type="entry name" value="HTH_11"/>
</dbReference>
<dbReference type="InterPro" id="IPR036390">
    <property type="entry name" value="WH_DNA-bd_sf"/>
</dbReference>
<dbReference type="CDD" id="cd00090">
    <property type="entry name" value="HTH_ARSR"/>
    <property type="match status" value="1"/>
</dbReference>
<feature type="binding site" evidence="3">
    <location>
        <begin position="90"/>
        <end position="92"/>
    </location>
    <ligand>
        <name>biotin</name>
        <dbReference type="ChEBI" id="CHEBI:57586"/>
    </ligand>
</feature>
<dbReference type="InterPro" id="IPR004408">
    <property type="entry name" value="Biotin_CoA_COase_ligase"/>
</dbReference>
<keyword evidence="6" id="KW-1185">Reference proteome</keyword>
<feature type="binding site" evidence="3">
    <location>
        <begin position="117"/>
        <end position="119"/>
    </location>
    <ligand>
        <name>biotin</name>
        <dbReference type="ChEBI" id="CHEBI:57586"/>
    </ligand>
</feature>
<evidence type="ECO:0000256" key="1">
    <source>
        <dbReference type="ARBA" id="ARBA00022598"/>
    </source>
</evidence>